<accession>A0ABW3FBY9</accession>
<feature type="domain" description="PhnA protein N-terminal proteobacterial" evidence="1">
    <location>
        <begin position="6"/>
        <end position="51"/>
    </location>
</feature>
<dbReference type="SUPFAM" id="SSF82057">
    <property type="entry name" value="Prokaryotic SH3-related domain"/>
    <property type="match status" value="1"/>
</dbReference>
<dbReference type="InterPro" id="IPR013988">
    <property type="entry name" value="YjdM_C"/>
</dbReference>
<dbReference type="SMART" id="SM00782">
    <property type="entry name" value="PhnA_Zn_Ribbon"/>
    <property type="match status" value="1"/>
</dbReference>
<reference evidence="3" key="1">
    <citation type="journal article" date="2019" name="Int. J. Syst. Evol. Microbiol.">
        <title>The Global Catalogue of Microorganisms (GCM) 10K type strain sequencing project: providing services to taxonomists for standard genome sequencing and annotation.</title>
        <authorList>
            <consortium name="The Broad Institute Genomics Platform"/>
            <consortium name="The Broad Institute Genome Sequencing Center for Infectious Disease"/>
            <person name="Wu L."/>
            <person name="Ma J."/>
        </authorList>
    </citation>
    <scope>NUCLEOTIDE SEQUENCE [LARGE SCALE GENOMIC DNA]</scope>
    <source>
        <strain evidence="3">CCUG 60023</strain>
    </source>
</reference>
<dbReference type="Gene3D" id="2.30.30.40">
    <property type="entry name" value="SH3 Domains"/>
    <property type="match status" value="1"/>
</dbReference>
<dbReference type="EMBL" id="JBHTJV010000003">
    <property type="protein sequence ID" value="MFD0915966.1"/>
    <property type="molecule type" value="Genomic_DNA"/>
</dbReference>
<dbReference type="Proteomes" id="UP001597101">
    <property type="component" value="Unassembled WGS sequence"/>
</dbReference>
<evidence type="ECO:0000259" key="1">
    <source>
        <dbReference type="SMART" id="SM00782"/>
    </source>
</evidence>
<dbReference type="InterPro" id="IPR013991">
    <property type="entry name" value="PhnaA_N_proteobac"/>
</dbReference>
<comment type="caution">
    <text evidence="2">The sequence shown here is derived from an EMBL/GenBank/DDBJ whole genome shotgun (WGS) entry which is preliminary data.</text>
</comment>
<gene>
    <name evidence="2" type="ORF">ACFQ14_06060</name>
</gene>
<dbReference type="Pfam" id="PF03831">
    <property type="entry name" value="YjdM"/>
    <property type="match status" value="1"/>
</dbReference>
<dbReference type="RefSeq" id="WP_377211805.1">
    <property type="nucleotide sequence ID" value="NZ_JBHTJV010000003.1"/>
</dbReference>
<proteinExistence type="predicted"/>
<name>A0ABW3FBY9_9HYPH</name>
<sequence>MPLTKSLLTRARSRCEMCAGKQALSVLPVEPNDGTPDTAILVCETCRDQITEAAPLDMNHWRCLNDSAWSQTPAVQVTAWRMLTRLNDEAWARELLDMIYLEPETLGWAQNDTVTPLGEIDHFDSNGALLQNGDAVTLTKDLPVKGAGFTAKRGTTVRRISLVPDNAAQIEGRIQGQNIIILTQYVKKA</sequence>
<evidence type="ECO:0000313" key="3">
    <source>
        <dbReference type="Proteomes" id="UP001597101"/>
    </source>
</evidence>
<protein>
    <submittedName>
        <fullName evidence="2">PhnA domain-containing protein</fullName>
    </submittedName>
</protein>
<evidence type="ECO:0000313" key="2">
    <source>
        <dbReference type="EMBL" id="MFD0915966.1"/>
    </source>
</evidence>
<keyword evidence="3" id="KW-1185">Reference proteome</keyword>
<organism evidence="2 3">
    <name type="scientific">Pseudahrensia aquimaris</name>
    <dbReference type="NCBI Taxonomy" id="744461"/>
    <lineage>
        <taxon>Bacteria</taxon>
        <taxon>Pseudomonadati</taxon>
        <taxon>Pseudomonadota</taxon>
        <taxon>Alphaproteobacteria</taxon>
        <taxon>Hyphomicrobiales</taxon>
        <taxon>Ahrensiaceae</taxon>
        <taxon>Pseudahrensia</taxon>
    </lineage>
</organism>